<dbReference type="Pfam" id="PF11740">
    <property type="entry name" value="KfrA_N"/>
    <property type="match status" value="1"/>
</dbReference>
<name>A0A0S4M4L6_9BURK</name>
<dbReference type="OrthoDB" id="583532at2"/>
<dbReference type="AlphaFoldDB" id="A0A0S4M4L6"/>
<feature type="domain" description="KfrA N-terminal DNA-binding" evidence="2">
    <location>
        <begin position="7"/>
        <end position="119"/>
    </location>
</feature>
<evidence type="ECO:0000313" key="3">
    <source>
        <dbReference type="EMBL" id="CUT17916.1"/>
    </source>
</evidence>
<feature type="coiled-coil region" evidence="1">
    <location>
        <begin position="197"/>
        <end position="224"/>
    </location>
</feature>
<dbReference type="RefSeq" id="WP_092343841.1">
    <property type="nucleotide sequence ID" value="NZ_LN906597.1"/>
</dbReference>
<evidence type="ECO:0000313" key="4">
    <source>
        <dbReference type="Proteomes" id="UP000198651"/>
    </source>
</evidence>
<dbReference type="STRING" id="1561003.Ark11_1103"/>
<accession>A0A0S4M4L6</accession>
<protein>
    <submittedName>
        <fullName evidence="3">DNA binding protein, KfrA family</fullName>
    </submittedName>
</protein>
<evidence type="ECO:0000256" key="1">
    <source>
        <dbReference type="SAM" id="Coils"/>
    </source>
</evidence>
<dbReference type="EMBL" id="LN906597">
    <property type="protein sequence ID" value="CUT17916.1"/>
    <property type="molecule type" value="Genomic_DNA"/>
</dbReference>
<feature type="coiled-coil region" evidence="1">
    <location>
        <begin position="267"/>
        <end position="329"/>
    </location>
</feature>
<reference evidence="4" key="1">
    <citation type="submission" date="2015-11" db="EMBL/GenBank/DDBJ databases">
        <authorList>
            <person name="Seth-Smith H.M.B."/>
        </authorList>
    </citation>
    <scope>NUCLEOTIDE SEQUENCE [LARGE SCALE GENOMIC DNA]</scope>
    <source>
        <strain evidence="4">2013Ark11</strain>
    </source>
</reference>
<gene>
    <name evidence="3" type="ORF">Ark11_1103</name>
</gene>
<organism evidence="3 4">
    <name type="scientific">Candidatus Ichthyocystis hellenicum</name>
    <dbReference type="NCBI Taxonomy" id="1561003"/>
    <lineage>
        <taxon>Bacteria</taxon>
        <taxon>Pseudomonadati</taxon>
        <taxon>Pseudomonadota</taxon>
        <taxon>Betaproteobacteria</taxon>
        <taxon>Burkholderiales</taxon>
        <taxon>Candidatus Ichthyocystis</taxon>
    </lineage>
</organism>
<keyword evidence="1" id="KW-0175">Coiled coil</keyword>
<evidence type="ECO:0000259" key="2">
    <source>
        <dbReference type="Pfam" id="PF11740"/>
    </source>
</evidence>
<dbReference type="InterPro" id="IPR021104">
    <property type="entry name" value="KfrA_DNA-bd_N"/>
</dbReference>
<sequence length="351" mass="40787">MARYGVTYDEVHRAIEIIQEAGMCPTIDRVREMLGTGSKTTISALVNKWKKNNNSRLNSSCISLPDELSVSVKKIYESIQASADAKISQYSDECKIKIDEICSSLDAMKVANDDLAAELSALREKEKIFTSENKMLIDKLYDNEKIILQIKTKLDESHKIIDDYRIRFDEKTQENRMIRDNFEHYCQKMSEYRQRDIEESHAMKEQLRNEAAIFKNRSLELKNDVEKKVLELIEIRNSLECVLKENNELLLGKERILSENNILNNQINFLNIKIDEKDSIIRNLEKEVVELMCCVDKHSNELKDNVGTINKAKDKVASIEIEHEKLSNEYHYLQGRLNQLESILSIIIHKD</sequence>
<keyword evidence="4" id="KW-1185">Reference proteome</keyword>
<proteinExistence type="predicted"/>
<dbReference type="Proteomes" id="UP000198651">
    <property type="component" value="Chromosome I"/>
</dbReference>